<dbReference type="InterPro" id="IPR001660">
    <property type="entry name" value="SAM"/>
</dbReference>
<dbReference type="PROSITE" id="PS50105">
    <property type="entry name" value="SAM_DOMAIN"/>
    <property type="match status" value="1"/>
</dbReference>
<organism evidence="2 3">
    <name type="scientific">Triparma columacea</name>
    <dbReference type="NCBI Taxonomy" id="722753"/>
    <lineage>
        <taxon>Eukaryota</taxon>
        <taxon>Sar</taxon>
        <taxon>Stramenopiles</taxon>
        <taxon>Ochrophyta</taxon>
        <taxon>Bolidophyceae</taxon>
        <taxon>Parmales</taxon>
        <taxon>Triparmaceae</taxon>
        <taxon>Triparma</taxon>
    </lineage>
</organism>
<dbReference type="SMART" id="SM00454">
    <property type="entry name" value="SAM"/>
    <property type="match status" value="1"/>
</dbReference>
<comment type="caution">
    <text evidence="2">The sequence shown here is derived from an EMBL/GenBank/DDBJ whole genome shotgun (WGS) entry which is preliminary data.</text>
</comment>
<dbReference type="Pfam" id="PF00536">
    <property type="entry name" value="SAM_1"/>
    <property type="match status" value="1"/>
</dbReference>
<accession>A0A9W7GL86</accession>
<dbReference type="Gene3D" id="1.10.150.50">
    <property type="entry name" value="Transcription Factor, Ets-1"/>
    <property type="match status" value="1"/>
</dbReference>
<evidence type="ECO:0000259" key="1">
    <source>
        <dbReference type="PROSITE" id="PS50105"/>
    </source>
</evidence>
<evidence type="ECO:0000313" key="3">
    <source>
        <dbReference type="Proteomes" id="UP001165065"/>
    </source>
</evidence>
<dbReference type="SUPFAM" id="SSF47769">
    <property type="entry name" value="SAM/Pointed domain"/>
    <property type="match status" value="1"/>
</dbReference>
<dbReference type="Proteomes" id="UP001165065">
    <property type="component" value="Unassembled WGS sequence"/>
</dbReference>
<gene>
    <name evidence="2" type="ORF">TrCOL_g2496</name>
</gene>
<dbReference type="CDD" id="cd09487">
    <property type="entry name" value="SAM_superfamily"/>
    <property type="match status" value="1"/>
</dbReference>
<reference evidence="3" key="1">
    <citation type="journal article" date="2023" name="Commun. Biol.">
        <title>Genome analysis of Parmales, the sister group of diatoms, reveals the evolutionary specialization of diatoms from phago-mixotrophs to photoautotrophs.</title>
        <authorList>
            <person name="Ban H."/>
            <person name="Sato S."/>
            <person name="Yoshikawa S."/>
            <person name="Yamada K."/>
            <person name="Nakamura Y."/>
            <person name="Ichinomiya M."/>
            <person name="Sato N."/>
            <person name="Blanc-Mathieu R."/>
            <person name="Endo H."/>
            <person name="Kuwata A."/>
            <person name="Ogata H."/>
        </authorList>
    </citation>
    <scope>NUCLEOTIDE SEQUENCE [LARGE SCALE GENOMIC DNA]</scope>
</reference>
<name>A0A9W7GL86_9STRA</name>
<feature type="domain" description="SAM" evidence="1">
    <location>
        <begin position="372"/>
        <end position="433"/>
    </location>
</feature>
<dbReference type="OrthoDB" id="199832at2759"/>
<proteinExistence type="predicted"/>
<keyword evidence="3" id="KW-1185">Reference proteome</keyword>
<sequence>MSGQHIRRKQWEAKCEYSVDTARTNYYAMNPSAENPEKQLHSFYRTDRHVKMLNIDVERRISAVQSCASKMCFLPCFWPHFIMLGLPCSAMCMAPLAHNNAANSHRLILRERTLLLEVDAHSAAMYLPLPICVAACNTNNSICAHTVTVRLSDISDITLEVPPPAACNEPVGVPVLCVWTEGQQQQGGMFGGIGRRPHIAVDSPKDFEGFKAAVMQQREKVNGGYVIDDPPAEILKAASDAKGSGNVFSRMMGNMMMNVGGFGGANMAATMAGAQAQAQAGAFNTGGGFNSMQMNQFSTTSTTTATAMPGMDFGASKQPPPAYPMPFSMNRGEPEISIPVAPVAAEAYPVSDLSAPPAYNSAPGSGAQYPVTTTADVVGVLSSLGLSDYAATFEKEGVDGNLLRMLDENALEELGVMSSLHRKKIISWIENNS</sequence>
<dbReference type="AlphaFoldDB" id="A0A9W7GL86"/>
<dbReference type="EMBL" id="BRYA01000279">
    <property type="protein sequence ID" value="GMI46068.1"/>
    <property type="molecule type" value="Genomic_DNA"/>
</dbReference>
<protein>
    <recommendedName>
        <fullName evidence="1">SAM domain-containing protein</fullName>
    </recommendedName>
</protein>
<evidence type="ECO:0000313" key="2">
    <source>
        <dbReference type="EMBL" id="GMI46068.1"/>
    </source>
</evidence>
<dbReference type="InterPro" id="IPR013761">
    <property type="entry name" value="SAM/pointed_sf"/>
</dbReference>